<dbReference type="Proteomes" id="UP000175707">
    <property type="component" value="Unassembled WGS sequence"/>
</dbReference>
<name>A0A1E7YVK1_9PROT</name>
<sequence>MLEALSRKEIVKGVAMAILGSVAFSTLQHSGVAEAGMNGVIQGMFSATSSPMAVQTNNGYTLSGGYAVYHTPMSGANVISFSPPNISAGCGGINLYLGSFHFINGQQFLALLREIGQEAIGYAFQLAIDAMCHTCGALLSAIQKAVSDMNNALRNTCQLAQGVFPGDKILQDFQTVGNEAEKTMGDVTGDITDFFDASNNASHEGMLSNIENTYSANLSKSFSFLDANGNTQTSTKSQSEPQTALLPTGNMFWKAINNTEAENMLADVTNTEPALDSGNPCKAAGDNACAKEFLMSLVGTEIIHPSASSQGNSNAQAAGMGNGGAVNQANGKNILSEPALITLHDLVDGNSGAEIYQCQGWADSNGSNFSAFDPVMGCQEVTEATMQQLGYDGIKPHVKHMLFGGGPGNHTGLVNEIAGGTLSAAQQTFLSGVPAPLYSLLVQASGSGSLMSVVAEKAEPLIVEGYAAKLGEALISTESTVYAGNGHVIIPNGYRSAMNNLQASTRMYEKELNANFMPTYNGLVEMIQKYKASLAAPLRQAS</sequence>
<organism evidence="1 2">
    <name type="scientific">Acidithiobacillus caldus</name>
    <dbReference type="NCBI Taxonomy" id="33059"/>
    <lineage>
        <taxon>Bacteria</taxon>
        <taxon>Pseudomonadati</taxon>
        <taxon>Pseudomonadota</taxon>
        <taxon>Acidithiobacillia</taxon>
        <taxon>Acidithiobacillales</taxon>
        <taxon>Acidithiobacillaceae</taxon>
        <taxon>Acidithiobacillus</taxon>
    </lineage>
</organism>
<proteinExistence type="predicted"/>
<dbReference type="EMBL" id="LZYH01000551">
    <property type="protein sequence ID" value="OFC59575.1"/>
    <property type="molecule type" value="Genomic_DNA"/>
</dbReference>
<evidence type="ECO:0008006" key="3">
    <source>
        <dbReference type="Google" id="ProtNLM"/>
    </source>
</evidence>
<gene>
    <name evidence="1" type="ORF">BAE30_08515</name>
</gene>
<accession>A0A1E7YVK1</accession>
<dbReference type="Pfam" id="PF06122">
    <property type="entry name" value="TraH"/>
    <property type="match status" value="1"/>
</dbReference>
<dbReference type="InterPro" id="IPR010927">
    <property type="entry name" value="T4SS_TraH"/>
</dbReference>
<evidence type="ECO:0000313" key="2">
    <source>
        <dbReference type="Proteomes" id="UP000175707"/>
    </source>
</evidence>
<dbReference type="AlphaFoldDB" id="A0A1E7YVK1"/>
<comment type="caution">
    <text evidence="1">The sequence shown here is derived from an EMBL/GenBank/DDBJ whole genome shotgun (WGS) entry which is preliminary data.</text>
</comment>
<protein>
    <recommendedName>
        <fullName evidence="3">Conjugal transfer protein TraH</fullName>
    </recommendedName>
</protein>
<evidence type="ECO:0000313" key="1">
    <source>
        <dbReference type="EMBL" id="OFC59575.1"/>
    </source>
</evidence>
<reference evidence="1 2" key="1">
    <citation type="submission" date="2016-06" db="EMBL/GenBank/DDBJ databases">
        <title>Gene turnover analysis identifies the evolutionary adaptation of the extremophile Acidithiobacillus caldus.</title>
        <authorList>
            <person name="Zhang X."/>
        </authorList>
    </citation>
    <scope>NUCLEOTIDE SEQUENCE [LARGE SCALE GENOMIC DNA]</scope>
    <source>
        <strain evidence="1 2">S1</strain>
    </source>
</reference>